<organism evidence="1 2">
    <name type="scientific">Racocetra persica</name>
    <dbReference type="NCBI Taxonomy" id="160502"/>
    <lineage>
        <taxon>Eukaryota</taxon>
        <taxon>Fungi</taxon>
        <taxon>Fungi incertae sedis</taxon>
        <taxon>Mucoromycota</taxon>
        <taxon>Glomeromycotina</taxon>
        <taxon>Glomeromycetes</taxon>
        <taxon>Diversisporales</taxon>
        <taxon>Gigasporaceae</taxon>
        <taxon>Racocetra</taxon>
    </lineage>
</organism>
<keyword evidence="2" id="KW-1185">Reference proteome</keyword>
<feature type="non-terminal residue" evidence="1">
    <location>
        <position position="1"/>
    </location>
</feature>
<gene>
    <name evidence="1" type="ORF">RPERSI_LOCUS3847</name>
</gene>
<protein>
    <submittedName>
        <fullName evidence="1">20145_t:CDS:1</fullName>
    </submittedName>
</protein>
<dbReference type="EMBL" id="CAJVQC010005024">
    <property type="protein sequence ID" value="CAG8548231.1"/>
    <property type="molecule type" value="Genomic_DNA"/>
</dbReference>
<name>A0ACA9LWJ4_9GLOM</name>
<accession>A0ACA9LWJ4</accession>
<dbReference type="Proteomes" id="UP000789920">
    <property type="component" value="Unassembled WGS sequence"/>
</dbReference>
<evidence type="ECO:0000313" key="1">
    <source>
        <dbReference type="EMBL" id="CAG8548231.1"/>
    </source>
</evidence>
<reference evidence="1" key="1">
    <citation type="submission" date="2021-06" db="EMBL/GenBank/DDBJ databases">
        <authorList>
            <person name="Kallberg Y."/>
            <person name="Tangrot J."/>
            <person name="Rosling A."/>
        </authorList>
    </citation>
    <scope>NUCLEOTIDE SEQUENCE</scope>
    <source>
        <strain evidence="1">MA461A</strain>
    </source>
</reference>
<comment type="caution">
    <text evidence="1">The sequence shown here is derived from an EMBL/GenBank/DDBJ whole genome shotgun (WGS) entry which is preliminary data.</text>
</comment>
<proteinExistence type="predicted"/>
<sequence length="213" mass="24562">FHFESFQEFRVNCASWFFPDCTQDIRYSVQHNADNTSNYFAEYLPHKPRNLRQTENFPFFISTNDSTYNSLITLTVSDFTSFPPNYDDTTFYYIESEIQTVPVTQNSDNLKDPQFSNLAILNIHPSTSMVEIEKEQKNRNMADIIGTVAAIYTVMLAFYLFLFEKPIAEPFGFIYWLRGKELPALPTFQTPPISPSTPTSPTRSSSDLITKHA</sequence>
<evidence type="ECO:0000313" key="2">
    <source>
        <dbReference type="Proteomes" id="UP000789920"/>
    </source>
</evidence>